<dbReference type="InterPro" id="IPR036010">
    <property type="entry name" value="2Fe-2S_ferredoxin-like_sf"/>
</dbReference>
<dbReference type="STRING" id="1121477.SAMN02745223_02319"/>
<dbReference type="InterPro" id="IPR042204">
    <property type="entry name" value="2Fe-2S-bd_N"/>
</dbReference>
<evidence type="ECO:0000313" key="2">
    <source>
        <dbReference type="EMBL" id="KKB79386.1"/>
    </source>
</evidence>
<name>A0A0F5LAG5_9HYPH</name>
<dbReference type="GO" id="GO:0016491">
    <property type="term" value="F:oxidoreductase activity"/>
    <property type="evidence" value="ECO:0007669"/>
    <property type="project" value="UniProtKB-KW"/>
</dbReference>
<evidence type="ECO:0000313" key="3">
    <source>
        <dbReference type="EMBL" id="SHF31352.1"/>
    </source>
</evidence>
<dbReference type="PATRIC" id="fig|1121477.3.peg.281"/>
<keyword evidence="4" id="KW-1185">Reference proteome</keyword>
<evidence type="ECO:0000256" key="1">
    <source>
        <dbReference type="ARBA" id="ARBA00023002"/>
    </source>
</evidence>
<reference evidence="3 5" key="2">
    <citation type="submission" date="2016-11" db="EMBL/GenBank/DDBJ databases">
        <authorList>
            <person name="Jaros S."/>
            <person name="Januszkiewicz K."/>
            <person name="Wedrychowicz H."/>
        </authorList>
    </citation>
    <scope>NUCLEOTIDE SEQUENCE [LARGE SCALE GENOMIC DNA]</scope>
    <source>
        <strain evidence="3 5">DSM 17137</strain>
    </source>
</reference>
<dbReference type="AlphaFoldDB" id="A0A0F5LAG5"/>
<dbReference type="GO" id="GO:0051536">
    <property type="term" value="F:iron-sulfur cluster binding"/>
    <property type="evidence" value="ECO:0007669"/>
    <property type="project" value="InterPro"/>
</dbReference>
<dbReference type="EMBL" id="LAJF01000112">
    <property type="protein sequence ID" value="KKB79386.1"/>
    <property type="molecule type" value="Genomic_DNA"/>
</dbReference>
<dbReference type="SUPFAM" id="SSF54292">
    <property type="entry name" value="2Fe-2S ferredoxin-like"/>
    <property type="match status" value="1"/>
</dbReference>
<keyword evidence="1" id="KW-0560">Oxidoreductase</keyword>
<dbReference type="Gene3D" id="3.10.20.440">
    <property type="entry name" value="2Fe-2S iron-sulphur cluster binding domain, sarcosine oxidase, alpha subunit, N-terminal domain"/>
    <property type="match status" value="1"/>
</dbReference>
<dbReference type="EMBL" id="FQVC01000006">
    <property type="protein sequence ID" value="SHF31352.1"/>
    <property type="molecule type" value="Genomic_DNA"/>
</dbReference>
<proteinExistence type="predicted"/>
<sequence>MTERSFLWNDQPIAFRDGESIAAALAAANVRDLGPDLLGQPARYFCGIGACQACLVSVDGVLREACLTPARAGLAITPAGARHV</sequence>
<gene>
    <name evidence="3" type="ORF">SAMN02745223_02319</name>
    <name evidence="2" type="ORF">VW29_17650</name>
</gene>
<dbReference type="Pfam" id="PF13510">
    <property type="entry name" value="Fer2_4"/>
    <property type="match status" value="1"/>
</dbReference>
<accession>A0A0F5LAG5</accession>
<organism evidence="2 4">
    <name type="scientific">Devosia limi DSM 17137</name>
    <dbReference type="NCBI Taxonomy" id="1121477"/>
    <lineage>
        <taxon>Bacteria</taxon>
        <taxon>Pseudomonadati</taxon>
        <taxon>Pseudomonadota</taxon>
        <taxon>Alphaproteobacteria</taxon>
        <taxon>Hyphomicrobiales</taxon>
        <taxon>Devosiaceae</taxon>
        <taxon>Devosia</taxon>
    </lineage>
</organism>
<evidence type="ECO:0000313" key="4">
    <source>
        <dbReference type="Proteomes" id="UP000033608"/>
    </source>
</evidence>
<dbReference type="Proteomes" id="UP000184533">
    <property type="component" value="Unassembled WGS sequence"/>
</dbReference>
<evidence type="ECO:0000313" key="5">
    <source>
        <dbReference type="Proteomes" id="UP000184533"/>
    </source>
</evidence>
<dbReference type="OrthoDB" id="9801699at2"/>
<dbReference type="Proteomes" id="UP000033608">
    <property type="component" value="Unassembled WGS sequence"/>
</dbReference>
<dbReference type="RefSeq" id="WP_046136589.1">
    <property type="nucleotide sequence ID" value="NZ_FQVC01000006.1"/>
</dbReference>
<reference evidence="2 4" key="1">
    <citation type="submission" date="2015-03" db="EMBL/GenBank/DDBJ databases">
        <authorList>
            <person name="Hassan Y.I."/>
            <person name="Lepp D."/>
            <person name="Zhou T."/>
        </authorList>
    </citation>
    <scope>NUCLEOTIDE SEQUENCE [LARGE SCALE GENOMIC DNA]</scope>
    <source>
        <strain evidence="2 4">DSM 17137</strain>
    </source>
</reference>
<protein>
    <submittedName>
        <fullName evidence="3">2Fe-2S iron-sulfur cluster binding domain-containing protein</fullName>
    </submittedName>
    <submittedName>
        <fullName evidence="2">Ferredoxin</fullName>
    </submittedName>
</protein>